<feature type="compositionally biased region" description="Polar residues" evidence="1">
    <location>
        <begin position="1"/>
        <end position="19"/>
    </location>
</feature>
<evidence type="ECO:0000313" key="3">
    <source>
        <dbReference type="Proteomes" id="UP000324897"/>
    </source>
</evidence>
<name>A0A5J9UIK9_9POAL</name>
<keyword evidence="3" id="KW-1185">Reference proteome</keyword>
<evidence type="ECO:0000313" key="2">
    <source>
        <dbReference type="EMBL" id="TVU23151.1"/>
    </source>
</evidence>
<dbReference type="AlphaFoldDB" id="A0A5J9UIK9"/>
<sequence length="75" mass="8720">MSQQHTMNKSSRISSNLSGQGWDDVMTPNESSSHLLEAWQTHEKTRNWVTYLEAQEEATVAMEQTVRLNLTKRRK</sequence>
<dbReference type="EMBL" id="RWGY01000021">
    <property type="protein sequence ID" value="TVU23151.1"/>
    <property type="molecule type" value="Genomic_DNA"/>
</dbReference>
<reference evidence="2 3" key="1">
    <citation type="journal article" date="2019" name="Sci. Rep.">
        <title>A high-quality genome of Eragrostis curvula grass provides insights into Poaceae evolution and supports new strategies to enhance forage quality.</title>
        <authorList>
            <person name="Carballo J."/>
            <person name="Santos B.A.C.M."/>
            <person name="Zappacosta D."/>
            <person name="Garbus I."/>
            <person name="Selva J.P."/>
            <person name="Gallo C.A."/>
            <person name="Diaz A."/>
            <person name="Albertini E."/>
            <person name="Caccamo M."/>
            <person name="Echenique V."/>
        </authorList>
    </citation>
    <scope>NUCLEOTIDE SEQUENCE [LARGE SCALE GENOMIC DNA]</scope>
    <source>
        <strain evidence="3">cv. Victoria</strain>
        <tissue evidence="2">Leaf</tissue>
    </source>
</reference>
<gene>
    <name evidence="2" type="ORF">EJB05_30251</name>
</gene>
<dbReference type="Proteomes" id="UP000324897">
    <property type="component" value="Unassembled WGS sequence"/>
</dbReference>
<protein>
    <submittedName>
        <fullName evidence="2">Uncharacterized protein</fullName>
    </submittedName>
</protein>
<accession>A0A5J9UIK9</accession>
<comment type="caution">
    <text evidence="2">The sequence shown here is derived from an EMBL/GenBank/DDBJ whole genome shotgun (WGS) entry which is preliminary data.</text>
</comment>
<dbReference type="Gramene" id="TVU23151">
    <property type="protein sequence ID" value="TVU23151"/>
    <property type="gene ID" value="EJB05_30251"/>
</dbReference>
<proteinExistence type="predicted"/>
<feature type="region of interest" description="Disordered" evidence="1">
    <location>
        <begin position="1"/>
        <end position="29"/>
    </location>
</feature>
<organism evidence="2 3">
    <name type="scientific">Eragrostis curvula</name>
    <name type="common">weeping love grass</name>
    <dbReference type="NCBI Taxonomy" id="38414"/>
    <lineage>
        <taxon>Eukaryota</taxon>
        <taxon>Viridiplantae</taxon>
        <taxon>Streptophyta</taxon>
        <taxon>Embryophyta</taxon>
        <taxon>Tracheophyta</taxon>
        <taxon>Spermatophyta</taxon>
        <taxon>Magnoliopsida</taxon>
        <taxon>Liliopsida</taxon>
        <taxon>Poales</taxon>
        <taxon>Poaceae</taxon>
        <taxon>PACMAD clade</taxon>
        <taxon>Chloridoideae</taxon>
        <taxon>Eragrostideae</taxon>
        <taxon>Eragrostidinae</taxon>
        <taxon>Eragrostis</taxon>
    </lineage>
</organism>
<evidence type="ECO:0000256" key="1">
    <source>
        <dbReference type="SAM" id="MobiDB-lite"/>
    </source>
</evidence>